<feature type="transmembrane region" description="Helical" evidence="1">
    <location>
        <begin position="28"/>
        <end position="44"/>
    </location>
</feature>
<feature type="transmembrane region" description="Helical" evidence="1">
    <location>
        <begin position="77"/>
        <end position="98"/>
    </location>
</feature>
<evidence type="ECO:0000313" key="2">
    <source>
        <dbReference type="EMBL" id="KJZ81645.1"/>
    </source>
</evidence>
<feature type="transmembrane region" description="Helical" evidence="1">
    <location>
        <begin position="125"/>
        <end position="142"/>
    </location>
</feature>
<feature type="transmembrane region" description="Helical" evidence="1">
    <location>
        <begin position="149"/>
        <end position="171"/>
    </location>
</feature>
<evidence type="ECO:0000313" key="3">
    <source>
        <dbReference type="Proteomes" id="UP000033731"/>
    </source>
</evidence>
<dbReference type="AlphaFoldDB" id="A0A0F4VK85"/>
<name>A0A0F4VK85_9HYPH</name>
<comment type="caution">
    <text evidence="2">The sequence shown here is derived from an EMBL/GenBank/DDBJ whole genome shotgun (WGS) entry which is preliminary data.</text>
</comment>
<feature type="transmembrane region" description="Helical" evidence="1">
    <location>
        <begin position="183"/>
        <end position="203"/>
    </location>
</feature>
<feature type="transmembrane region" description="Helical" evidence="1">
    <location>
        <begin position="50"/>
        <end position="70"/>
    </location>
</feature>
<feature type="transmembrane region" description="Helical" evidence="1">
    <location>
        <begin position="215"/>
        <end position="236"/>
    </location>
</feature>
<keyword evidence="1" id="KW-0812">Transmembrane</keyword>
<keyword evidence="1" id="KW-1133">Transmembrane helix</keyword>
<evidence type="ECO:0008006" key="4">
    <source>
        <dbReference type="Google" id="ProtNLM"/>
    </source>
</evidence>
<feature type="transmembrane region" description="Helical" evidence="1">
    <location>
        <begin position="251"/>
        <end position="270"/>
    </location>
</feature>
<keyword evidence="3" id="KW-1185">Reference proteome</keyword>
<sequence length="341" mass="40496">MIKNKLLLKDDCKNPLGFPVFSYRIRDFFLFMSLSLFLIAGLILCIEKQWFSLSFAVYSTILSLIAMEFSIRGQRRIYLEIFFFIIFSISLMIIFYMFVRDSLEIKDLCFYHFHELKNLFLCERLFVWGYVFIVACLQYIFFLRYRLVISLFVGFFIAIIGSIFFTLSYIYQIYDFSSVREYGIYFIILWISLILFLGISFELQDSKRYFSYRELSILCHVLMLPVCVLISLYVIYPSGIEGEKISYNMCFQFFLLGIIPLVSIVSGIVFNRVSTIIASFITLLSILYFILQTYFQSSLDCMIFSFFICGILSLLLILFWYEIRNFVLFILSYTLKRLHAK</sequence>
<protein>
    <recommendedName>
        <fullName evidence="4">DUF4401 domain-containing protein</fullName>
    </recommendedName>
</protein>
<reference evidence="2 3" key="1">
    <citation type="journal article" date="2015" name="Phytopathology">
        <title>Genomes of Candidatus Liberibacter solanacearum haplotype A from New Zealand and the USA suggest significant genome plasticity in the species.</title>
        <authorList>
            <person name="Thompson S.M."/>
            <person name="Johnson C.P."/>
            <person name="Lu A.Y."/>
            <person name="Frampton R.A."/>
            <person name="Sullivan K.L."/>
            <person name="Fiers M.W."/>
            <person name="Crowhurst R.N."/>
            <person name="Pitman A.R."/>
            <person name="Scott I."/>
            <person name="Gudmestad N.C."/>
            <person name="Smith G.R."/>
        </authorList>
    </citation>
    <scope>NUCLEOTIDE SEQUENCE [LARGE SCALE GENOMIC DNA]</scope>
    <source>
        <strain evidence="2 3">LsoNZ1</strain>
    </source>
</reference>
<gene>
    <name evidence="2" type="ORF">DJ66_0367</name>
</gene>
<feature type="transmembrane region" description="Helical" evidence="1">
    <location>
        <begin position="277"/>
        <end position="296"/>
    </location>
</feature>
<proteinExistence type="predicted"/>
<dbReference type="Proteomes" id="UP000033731">
    <property type="component" value="Unassembled WGS sequence"/>
</dbReference>
<keyword evidence="1" id="KW-0472">Membrane</keyword>
<dbReference type="EMBL" id="JMTK01000002">
    <property type="protein sequence ID" value="KJZ81645.1"/>
    <property type="molecule type" value="Genomic_DNA"/>
</dbReference>
<evidence type="ECO:0000256" key="1">
    <source>
        <dbReference type="SAM" id="Phobius"/>
    </source>
</evidence>
<dbReference type="PATRIC" id="fig|556287.9.peg.385"/>
<feature type="transmembrane region" description="Helical" evidence="1">
    <location>
        <begin position="302"/>
        <end position="321"/>
    </location>
</feature>
<accession>A0A0F4VK85</accession>
<organism evidence="2 3">
    <name type="scientific">Candidatus Liberibacter solanacearum</name>
    <dbReference type="NCBI Taxonomy" id="556287"/>
    <lineage>
        <taxon>Bacteria</taxon>
        <taxon>Pseudomonadati</taxon>
        <taxon>Pseudomonadota</taxon>
        <taxon>Alphaproteobacteria</taxon>
        <taxon>Hyphomicrobiales</taxon>
        <taxon>Rhizobiaceae</taxon>
        <taxon>Liberibacter</taxon>
    </lineage>
</organism>